<protein>
    <recommendedName>
        <fullName evidence="2">EthD domain-containing protein</fullName>
    </recommendedName>
</protein>
<proteinExistence type="inferred from homology"/>
<accession>E7A032</accession>
<reference evidence="3 4" key="1">
    <citation type="journal article" date="2010" name="Science">
        <title>Pathogenicity determinants in smut fungi revealed by genome comparison.</title>
        <authorList>
            <person name="Schirawski J."/>
            <person name="Mannhaupt G."/>
            <person name="Muench K."/>
            <person name="Brefort T."/>
            <person name="Schipper K."/>
            <person name="Doehlemann G."/>
            <person name="Di Stasio M."/>
            <person name="Roessel N."/>
            <person name="Mendoza-Mendoza A."/>
            <person name="Pester D."/>
            <person name="Mueller O."/>
            <person name="Winterberg B."/>
            <person name="Meyer E."/>
            <person name="Ghareeb H."/>
            <person name="Wollenberg T."/>
            <person name="Muensterkoetter M."/>
            <person name="Wong P."/>
            <person name="Walter M."/>
            <person name="Stukenbrock E."/>
            <person name="Gueldener U."/>
            <person name="Kahmann R."/>
        </authorList>
    </citation>
    <scope>NUCLEOTIDE SEQUENCE [LARGE SCALE GENOMIC DNA]</scope>
    <source>
        <strain evidence="4">SRZ2</strain>
    </source>
</reference>
<dbReference type="VEuPathDB" id="FungiDB:sr16593"/>
<sequence length="154" mass="16517">MSTAPESACKPAGTWADGVKVTVFLKKQHGMTDEQFSQYYAHVHAALAGPILLRHGCISYTQLHCLNGDKANASIACLFGSDALSAESPMQLMPYDACSSFVFADLQGAQGFYNDPETLSILAADSLNFTNPATMQVAIGHEFVVIQNAEPQQT</sequence>
<dbReference type="OrthoDB" id="3183782at2759"/>
<dbReference type="Pfam" id="PF07110">
    <property type="entry name" value="EthD"/>
    <property type="match status" value="1"/>
</dbReference>
<gene>
    <name evidence="3" type="ORF">sr16593</name>
</gene>
<comment type="similarity">
    <text evidence="1">Belongs to the tpcK family.</text>
</comment>
<evidence type="ECO:0000259" key="2">
    <source>
        <dbReference type="Pfam" id="PF07110"/>
    </source>
</evidence>
<dbReference type="Proteomes" id="UP000008867">
    <property type="component" value="Chromosome 5"/>
</dbReference>
<evidence type="ECO:0000256" key="1">
    <source>
        <dbReference type="ARBA" id="ARBA00005986"/>
    </source>
</evidence>
<evidence type="ECO:0000313" key="4">
    <source>
        <dbReference type="Proteomes" id="UP000008867"/>
    </source>
</evidence>
<dbReference type="InterPro" id="IPR009799">
    <property type="entry name" value="EthD_dom"/>
</dbReference>
<name>E7A032_SPORE</name>
<dbReference type="AlphaFoldDB" id="E7A032"/>
<dbReference type="EMBL" id="FQ311470">
    <property type="protein sequence ID" value="CBQ72862.1"/>
    <property type="molecule type" value="Genomic_DNA"/>
</dbReference>
<dbReference type="SUPFAM" id="SSF54909">
    <property type="entry name" value="Dimeric alpha+beta barrel"/>
    <property type="match status" value="1"/>
</dbReference>
<feature type="domain" description="EthD" evidence="2">
    <location>
        <begin position="29"/>
        <end position="132"/>
    </location>
</feature>
<keyword evidence="4" id="KW-1185">Reference proteome</keyword>
<dbReference type="HOGENOM" id="CLU_115019_0_2_1"/>
<evidence type="ECO:0000313" key="3">
    <source>
        <dbReference type="EMBL" id="CBQ72862.1"/>
    </source>
</evidence>
<dbReference type="eggNOG" id="ENOG502STMR">
    <property type="taxonomic scope" value="Eukaryota"/>
</dbReference>
<dbReference type="GO" id="GO:0016491">
    <property type="term" value="F:oxidoreductase activity"/>
    <property type="evidence" value="ECO:0007669"/>
    <property type="project" value="InterPro"/>
</dbReference>
<dbReference type="InterPro" id="IPR011008">
    <property type="entry name" value="Dimeric_a/b-barrel"/>
</dbReference>
<dbReference type="Gene3D" id="3.30.70.100">
    <property type="match status" value="1"/>
</dbReference>
<organism evidence="3 4">
    <name type="scientific">Sporisorium reilianum (strain SRZ2)</name>
    <name type="common">Maize head smut fungus</name>
    <dbReference type="NCBI Taxonomy" id="999809"/>
    <lineage>
        <taxon>Eukaryota</taxon>
        <taxon>Fungi</taxon>
        <taxon>Dikarya</taxon>
        <taxon>Basidiomycota</taxon>
        <taxon>Ustilaginomycotina</taxon>
        <taxon>Ustilaginomycetes</taxon>
        <taxon>Ustilaginales</taxon>
        <taxon>Ustilaginaceae</taxon>
        <taxon>Sporisorium</taxon>
    </lineage>
</organism>